<feature type="compositionally biased region" description="Low complexity" evidence="1">
    <location>
        <begin position="200"/>
        <end position="209"/>
    </location>
</feature>
<accession>A0A5D4HVL8</accession>
<feature type="compositionally biased region" description="Gly residues" evidence="1">
    <location>
        <begin position="142"/>
        <end position="160"/>
    </location>
</feature>
<dbReference type="InterPro" id="IPR011990">
    <property type="entry name" value="TPR-like_helical_dom_sf"/>
</dbReference>
<feature type="region of interest" description="Disordered" evidence="1">
    <location>
        <begin position="190"/>
        <end position="223"/>
    </location>
</feature>
<dbReference type="Proteomes" id="UP000323242">
    <property type="component" value="Unassembled WGS sequence"/>
</dbReference>
<comment type="caution">
    <text evidence="2">The sequence shown here is derived from an EMBL/GenBank/DDBJ whole genome shotgun (WGS) entry which is preliminary data.</text>
</comment>
<dbReference type="RefSeq" id="WP_148905259.1">
    <property type="nucleotide sequence ID" value="NZ_VSZQ01000425.1"/>
</dbReference>
<evidence type="ECO:0008006" key="4">
    <source>
        <dbReference type="Google" id="ProtNLM"/>
    </source>
</evidence>
<organism evidence="2 3">
    <name type="scientific">Streptomyces parvus</name>
    <dbReference type="NCBI Taxonomy" id="66428"/>
    <lineage>
        <taxon>Bacteria</taxon>
        <taxon>Bacillati</taxon>
        <taxon>Actinomycetota</taxon>
        <taxon>Actinomycetes</taxon>
        <taxon>Kitasatosporales</taxon>
        <taxon>Streptomycetaceae</taxon>
        <taxon>Streptomyces</taxon>
    </lineage>
</organism>
<dbReference type="AlphaFoldDB" id="A0A5D4HVL8"/>
<evidence type="ECO:0000256" key="1">
    <source>
        <dbReference type="SAM" id="MobiDB-lite"/>
    </source>
</evidence>
<evidence type="ECO:0000313" key="2">
    <source>
        <dbReference type="EMBL" id="TYR44816.1"/>
    </source>
</evidence>
<dbReference type="EMBL" id="VSZQ01000425">
    <property type="protein sequence ID" value="TYR44816.1"/>
    <property type="molecule type" value="Genomic_DNA"/>
</dbReference>
<protein>
    <recommendedName>
        <fullName evidence="4">Sel1 repeat family protein</fullName>
    </recommendedName>
</protein>
<name>A0A5D4HVL8_9ACTN</name>
<sequence length="547" mass="59185">MRTMSAYEQLLSRLSGGDRDFWDRPDGGWGERQREEVLGNAEAERRAEANSAYVIGSKALRRDELDNARTWFAVAADAEHPGAAFRSALTAARRAAMEDISACHNLLRAAPDHRERTEAWRWLRMAADWGHGDARHLIGTLSGKGGSSGGGTGLGAGGNGDDGEAPASGTPVRVEDTEFFDELHSFLLFPGHDERPEPGQEPGAEPARPTKVGGAEGAGEGSVALMGPADAHAAADQSGAPLVPASRIRRVLDERDLFFGLVTACAEGVPATSDWSEEWVRERLALAAWRPVVSQREVRRWGAVWVWHRSRAELPVVSVTSPATSLRMAEVELPGGDMAGEFRLLLDRVMRLTAADGAHAFRQRYACVPQADRVPDPVLRADGERQRTATHARLGWLVLNGERLAVEATGARELPGTTAIPNSLRSFLQDSTSLNALGGFGDTDLWQECVRWLSSAGSAAASRLQQVARAEARRGELLLWCSDSRAREPAWWAVLAHVGRPELDTAGAPERDAGQGGAQAPECPCARCARARPDRPLPQARSRPNFR</sequence>
<reference evidence="2 3" key="1">
    <citation type="submission" date="2019-08" db="EMBL/GenBank/DDBJ databases">
        <title>Draft genome for granaticin producer strain Streptomyces parvus C05.</title>
        <authorList>
            <person name="Gonzalez-Pimentel J.L."/>
        </authorList>
    </citation>
    <scope>NUCLEOTIDE SEQUENCE [LARGE SCALE GENOMIC DNA]</scope>
    <source>
        <strain evidence="2 3">C05</strain>
    </source>
</reference>
<gene>
    <name evidence="2" type="ORF">FY004_37660</name>
</gene>
<dbReference type="Gene3D" id="1.25.40.10">
    <property type="entry name" value="Tetratricopeptide repeat domain"/>
    <property type="match status" value="1"/>
</dbReference>
<feature type="region of interest" description="Disordered" evidence="1">
    <location>
        <begin position="140"/>
        <end position="171"/>
    </location>
</feature>
<evidence type="ECO:0000313" key="3">
    <source>
        <dbReference type="Proteomes" id="UP000323242"/>
    </source>
</evidence>
<proteinExistence type="predicted"/>
<keyword evidence="3" id="KW-1185">Reference proteome</keyword>